<feature type="active site" description="Proton donor" evidence="1">
    <location>
        <position position="127"/>
    </location>
</feature>
<sequence>MALLTESLQIPGVLTVELQPFADTRGRFIETFRKEWFPQRSWENIQSNRSESRSGVLRGLHYHFNQVDYWYVLNGCIRAGLVDLRRSSPTYCCTQTIDLDAADNRGLFIPCGVAHGFLALTDVTLVYIVDNYYDGGDEHGLAWDDPDIAVAWRPTVPPLISERDAANPRFRSIAPELLPE</sequence>
<dbReference type="CDD" id="cd00438">
    <property type="entry name" value="cupin_RmlC"/>
    <property type="match status" value="1"/>
</dbReference>
<organism evidence="3 4">
    <name type="scientific">Candidatus Promineifilum breve</name>
    <dbReference type="NCBI Taxonomy" id="1806508"/>
    <lineage>
        <taxon>Bacteria</taxon>
        <taxon>Bacillati</taxon>
        <taxon>Chloroflexota</taxon>
        <taxon>Ardenticatenia</taxon>
        <taxon>Candidatus Promineifilales</taxon>
        <taxon>Candidatus Promineifilaceae</taxon>
        <taxon>Candidatus Promineifilum</taxon>
    </lineage>
</organism>
<dbReference type="InterPro" id="IPR000888">
    <property type="entry name" value="RmlC-like"/>
</dbReference>
<feature type="active site" description="Proton acceptor" evidence="1">
    <location>
        <position position="61"/>
    </location>
</feature>
<dbReference type="InterPro" id="IPR014710">
    <property type="entry name" value="RmlC-like_jellyroll"/>
</dbReference>
<dbReference type="PANTHER" id="PTHR21047:SF2">
    <property type="entry name" value="THYMIDINE DIPHOSPHO-4-KETO-RHAMNOSE 3,5-EPIMERASE"/>
    <property type="match status" value="1"/>
</dbReference>
<dbReference type="PANTHER" id="PTHR21047">
    <property type="entry name" value="DTDP-6-DEOXY-D-GLUCOSE-3,5 EPIMERASE"/>
    <property type="match status" value="1"/>
</dbReference>
<dbReference type="KEGG" id="pbf:CFX0092_A0366"/>
<dbReference type="Pfam" id="PF00908">
    <property type="entry name" value="dTDP_sugar_isom"/>
    <property type="match status" value="1"/>
</dbReference>
<dbReference type="Proteomes" id="UP000215027">
    <property type="component" value="Chromosome I"/>
</dbReference>
<evidence type="ECO:0000256" key="2">
    <source>
        <dbReference type="PIRSR" id="PIRSR600888-3"/>
    </source>
</evidence>
<evidence type="ECO:0000256" key="1">
    <source>
        <dbReference type="PIRSR" id="PIRSR600888-1"/>
    </source>
</evidence>
<dbReference type="GO" id="GO:0000271">
    <property type="term" value="P:polysaccharide biosynthetic process"/>
    <property type="evidence" value="ECO:0007669"/>
    <property type="project" value="TreeGrafter"/>
</dbReference>
<feature type="site" description="Participates in a stacking interaction with the thymidine ring of dTDP-4-oxo-6-deoxyglucose" evidence="2">
    <location>
        <position position="133"/>
    </location>
</feature>
<name>A0A161K2Q3_9CHLR</name>
<evidence type="ECO:0000313" key="3">
    <source>
        <dbReference type="EMBL" id="CUS02247.2"/>
    </source>
</evidence>
<dbReference type="InterPro" id="IPR011051">
    <property type="entry name" value="RmlC_Cupin_sf"/>
</dbReference>
<dbReference type="RefSeq" id="WP_197699843.1">
    <property type="nucleotide sequence ID" value="NZ_LN890655.1"/>
</dbReference>
<keyword evidence="4" id="KW-1185">Reference proteome</keyword>
<accession>A0A161K2Q3</accession>
<dbReference type="GO" id="GO:0005829">
    <property type="term" value="C:cytosol"/>
    <property type="evidence" value="ECO:0007669"/>
    <property type="project" value="TreeGrafter"/>
</dbReference>
<proteinExistence type="predicted"/>
<dbReference type="SUPFAM" id="SSF51182">
    <property type="entry name" value="RmlC-like cupins"/>
    <property type="match status" value="1"/>
</dbReference>
<dbReference type="EMBL" id="LN890655">
    <property type="protein sequence ID" value="CUS02247.2"/>
    <property type="molecule type" value="Genomic_DNA"/>
</dbReference>
<protein>
    <submittedName>
        <fullName evidence="3">dTDP-4-dehydrorhamnose 3,5-epimerase</fullName>
    </submittedName>
</protein>
<dbReference type="Gene3D" id="2.60.120.10">
    <property type="entry name" value="Jelly Rolls"/>
    <property type="match status" value="1"/>
</dbReference>
<dbReference type="GO" id="GO:0008830">
    <property type="term" value="F:dTDP-4-dehydrorhamnose 3,5-epimerase activity"/>
    <property type="evidence" value="ECO:0007669"/>
    <property type="project" value="InterPro"/>
</dbReference>
<evidence type="ECO:0000313" key="4">
    <source>
        <dbReference type="Proteomes" id="UP000215027"/>
    </source>
</evidence>
<dbReference type="AlphaFoldDB" id="A0A161K2Q3"/>
<gene>
    <name evidence="3" type="primary">rfbC</name>
    <name evidence="3" type="ORF">CFX0092_A0366</name>
</gene>
<reference evidence="3" key="1">
    <citation type="submission" date="2016-01" db="EMBL/GenBank/DDBJ databases">
        <authorList>
            <person name="Mcilroy J.S."/>
            <person name="Karst M S."/>
            <person name="Albertsen M."/>
        </authorList>
    </citation>
    <scope>NUCLEOTIDE SEQUENCE</scope>
    <source>
        <strain evidence="3">Cfx-K</strain>
    </source>
</reference>